<accession>A0A931FAH5</accession>
<dbReference type="InterPro" id="IPR025893">
    <property type="entry name" value="Tocopherol_cyclase"/>
</dbReference>
<dbReference type="PANTHER" id="PTHR35309:SF4">
    <property type="entry name" value="TOCOPHEROL CYCLASE"/>
    <property type="match status" value="1"/>
</dbReference>
<protein>
    <recommendedName>
        <fullName evidence="3">Tocopherol cyclase</fullName>
    </recommendedName>
</protein>
<gene>
    <name evidence="1" type="ORF">I0Q91_07810</name>
</gene>
<name>A0A931FAH5_9FIRM</name>
<dbReference type="SUPFAM" id="SSF159245">
    <property type="entry name" value="AttH-like"/>
    <property type="match status" value="1"/>
</dbReference>
<dbReference type="Proteomes" id="UP000621436">
    <property type="component" value="Unassembled WGS sequence"/>
</dbReference>
<comment type="caution">
    <text evidence="1">The sequence shown here is derived from an EMBL/GenBank/DDBJ whole genome shotgun (WGS) entry which is preliminary data.</text>
</comment>
<evidence type="ECO:0000313" key="1">
    <source>
        <dbReference type="EMBL" id="MBF8436977.1"/>
    </source>
</evidence>
<dbReference type="GO" id="GO:0009976">
    <property type="term" value="F:tocopherol cyclase activity"/>
    <property type="evidence" value="ECO:0007669"/>
    <property type="project" value="InterPro"/>
</dbReference>
<dbReference type="PANTHER" id="PTHR35309">
    <property type="match status" value="1"/>
</dbReference>
<dbReference type="AlphaFoldDB" id="A0A931FAH5"/>
<dbReference type="EMBL" id="JADPIE010000004">
    <property type="protein sequence ID" value="MBF8436977.1"/>
    <property type="molecule type" value="Genomic_DNA"/>
</dbReference>
<keyword evidence="2" id="KW-1185">Reference proteome</keyword>
<sequence>MKRVLKPEVFHGHKKEKDFFEGWYFKIVDKDGENIFAFIPAVFLSEDESKSHSFIQVLDGIKMEPYYHRYGVKEFVADGDIFELELAGSYFSRDRISLDIDGEGQRIKGELSFSGHKPWPVSLTAPGAMGWYAYIPLMECYHGVLSFDHEIEGKLVIDGREIDFTGGRGYLEKDWGKSFPKAWLWMQSNHFEMSGTSLMASIALIPWLRGHFRGFIIGFYHQDKLYRFTSYNRAKIDCFTIDDGDNILLELVNKNYRLSIQTRADAGTGLLYGPYKNEMIGNVKESLTAEIKVELVDKGPEKVIFAGTGRNAGMELTNQKMIVD</sequence>
<dbReference type="Pfam" id="PF14249">
    <property type="entry name" value="Tocopherol_cycl"/>
    <property type="match status" value="1"/>
</dbReference>
<reference evidence="1" key="1">
    <citation type="submission" date="2020-11" db="EMBL/GenBank/DDBJ databases">
        <title>Halonatronomonas betainensis gen. nov., sp. nov. a novel haloalkaliphilic representative of the family Halanaerobiacae capable of betaine degradation.</title>
        <authorList>
            <person name="Boltyanskaya Y."/>
            <person name="Kevbrin V."/>
            <person name="Detkova E."/>
            <person name="Grouzdev D.S."/>
            <person name="Koziaeva V."/>
            <person name="Zhilina T."/>
        </authorList>
    </citation>
    <scope>NUCLEOTIDE SEQUENCE</scope>
    <source>
        <strain evidence="1">Z-7014</strain>
    </source>
</reference>
<evidence type="ECO:0000313" key="2">
    <source>
        <dbReference type="Proteomes" id="UP000621436"/>
    </source>
</evidence>
<proteinExistence type="predicted"/>
<evidence type="ECO:0008006" key="3">
    <source>
        <dbReference type="Google" id="ProtNLM"/>
    </source>
</evidence>
<organism evidence="1 2">
    <name type="scientific">Halonatronomonas betaini</name>
    <dbReference type="NCBI Taxonomy" id="2778430"/>
    <lineage>
        <taxon>Bacteria</taxon>
        <taxon>Bacillati</taxon>
        <taxon>Bacillota</taxon>
        <taxon>Clostridia</taxon>
        <taxon>Halanaerobiales</taxon>
        <taxon>Halarsenatibacteraceae</taxon>
        <taxon>Halonatronomonas</taxon>
    </lineage>
</organism>